<evidence type="ECO:0000313" key="6">
    <source>
        <dbReference type="Proteomes" id="UP000054248"/>
    </source>
</evidence>
<evidence type="ECO:0000256" key="1">
    <source>
        <dbReference type="ARBA" id="ARBA00022737"/>
    </source>
</evidence>
<reference evidence="6" key="2">
    <citation type="submission" date="2015-01" db="EMBL/GenBank/DDBJ databases">
        <title>Evolutionary Origins and Diversification of the Mycorrhizal Mutualists.</title>
        <authorList>
            <consortium name="DOE Joint Genome Institute"/>
            <consortium name="Mycorrhizal Genomics Consortium"/>
            <person name="Kohler A."/>
            <person name="Kuo A."/>
            <person name="Nagy L.G."/>
            <person name="Floudas D."/>
            <person name="Copeland A."/>
            <person name="Barry K.W."/>
            <person name="Cichocki N."/>
            <person name="Veneault-Fourrey C."/>
            <person name="LaButti K."/>
            <person name="Lindquist E.A."/>
            <person name="Lipzen A."/>
            <person name="Lundell T."/>
            <person name="Morin E."/>
            <person name="Murat C."/>
            <person name="Riley R."/>
            <person name="Ohm R."/>
            <person name="Sun H."/>
            <person name="Tunlid A."/>
            <person name="Henrissat B."/>
            <person name="Grigoriev I.V."/>
            <person name="Hibbett D.S."/>
            <person name="Martin F."/>
        </authorList>
    </citation>
    <scope>NUCLEOTIDE SEQUENCE [LARGE SCALE GENOMIC DNA]</scope>
    <source>
        <strain evidence="6">MUT 4182</strain>
    </source>
</reference>
<dbReference type="STRING" id="1051891.A0A0C3KU16"/>
<feature type="compositionally biased region" description="Acidic residues" evidence="4">
    <location>
        <begin position="389"/>
        <end position="399"/>
    </location>
</feature>
<dbReference type="SUPFAM" id="SSF48403">
    <property type="entry name" value="Ankyrin repeat"/>
    <property type="match status" value="1"/>
</dbReference>
<organism evidence="5 6">
    <name type="scientific">Tulasnella calospora MUT 4182</name>
    <dbReference type="NCBI Taxonomy" id="1051891"/>
    <lineage>
        <taxon>Eukaryota</taxon>
        <taxon>Fungi</taxon>
        <taxon>Dikarya</taxon>
        <taxon>Basidiomycota</taxon>
        <taxon>Agaricomycotina</taxon>
        <taxon>Agaricomycetes</taxon>
        <taxon>Cantharellales</taxon>
        <taxon>Tulasnellaceae</taxon>
        <taxon>Tulasnella</taxon>
    </lineage>
</organism>
<keyword evidence="2 3" id="KW-0040">ANK repeat</keyword>
<evidence type="ECO:0000256" key="2">
    <source>
        <dbReference type="ARBA" id="ARBA00023043"/>
    </source>
</evidence>
<dbReference type="InterPro" id="IPR002110">
    <property type="entry name" value="Ankyrin_rpt"/>
</dbReference>
<dbReference type="Pfam" id="PF12796">
    <property type="entry name" value="Ank_2"/>
    <property type="match status" value="1"/>
</dbReference>
<dbReference type="EMBL" id="KN823050">
    <property type="protein sequence ID" value="KIO24983.1"/>
    <property type="molecule type" value="Genomic_DNA"/>
</dbReference>
<evidence type="ECO:0000256" key="3">
    <source>
        <dbReference type="PROSITE-ProRule" id="PRU00023"/>
    </source>
</evidence>
<feature type="region of interest" description="Disordered" evidence="4">
    <location>
        <begin position="514"/>
        <end position="539"/>
    </location>
</feature>
<dbReference type="OrthoDB" id="539213at2759"/>
<dbReference type="Gene3D" id="1.25.40.20">
    <property type="entry name" value="Ankyrin repeat-containing domain"/>
    <property type="match status" value="1"/>
</dbReference>
<dbReference type="AlphaFoldDB" id="A0A0C3KU16"/>
<sequence>PSQNAFGYARAGEEQWKTNTLQPLEASLADYNDLYRLVLALEPESVKNFVPRGVHGYRTSTPVFRRSMMDFLWSALREAKRRSREQPAPLQPNVLPTYDRTSPWRSIFDLSDAEISEKGGWDAYAIGLEKRSKAITESNVQPYAFNGFPFHGSLTPEEQRAQAAKLVPYFEQAIEELEKAEAQTWDAIYPDMPSQWKMQYGQFDYDPDDPNPPTPTPTPTANPPFNPVSAFGMSMSATPFGLFGQVPPPVAPQIDEKMKPFKRYSLFTSDWREDYPGTHLIPLYDELYEACWNGDNDKIRALCLPPEDDTLPPQSGTRDLLQITARVKYVEQTYDYAKGYSPLYVALRARKWDTARLILEIAQKQFVKEEDDEQPKQVRPSGNIITFNDSDDDDDDSDADSCASDQTETRPIGYTNLAKRFHTVSVKVKPNQLFSYDAKWATESISGPDASAVTADPITLAVIENDVEAFNQIADMMEALEETMSIPVHLQHWILGTDSPEMLDVFIRRTGQGLSLPKPTAQESTDDAAQLQPHDGDDSAHKLYLGLDVDGKKRKDLARREDPNAPYATRTSHQTPIAWQAASKQAMGILEYLSSPKAIEAYKYYAGTKKTGLAKRLAEVLQYTDDFPQMVGFSVSPLAETPVLAAIWNPVNPDKILPTLRKLMELQPRLTADGVRLQVKPGRMSPLLFLCNTKAPLEVFDWMLVNGADPLVRDERGWNILHLLFNSYNINWTLIEHVLTKLPADVTQALMAQQSRTQRNTPFAVAVKKANVRLVELLLQTARDAVIPTLLLRDCTGATPLHSAILQGRPKIVSHLISIGPPEMLYMENGVGTTAMEITRLQFLTQTLRGLVSPLVQPNGFNINGTNVLQLTPAPGMRDRDEKDVQSLRRIID</sequence>
<evidence type="ECO:0000313" key="5">
    <source>
        <dbReference type="EMBL" id="KIO24983.1"/>
    </source>
</evidence>
<dbReference type="PROSITE" id="PS50088">
    <property type="entry name" value="ANK_REPEAT"/>
    <property type="match status" value="1"/>
</dbReference>
<keyword evidence="6" id="KW-1185">Reference proteome</keyword>
<proteinExistence type="predicted"/>
<reference evidence="5 6" key="1">
    <citation type="submission" date="2014-04" db="EMBL/GenBank/DDBJ databases">
        <authorList>
            <consortium name="DOE Joint Genome Institute"/>
            <person name="Kuo A."/>
            <person name="Girlanda M."/>
            <person name="Perotto S."/>
            <person name="Kohler A."/>
            <person name="Nagy L.G."/>
            <person name="Floudas D."/>
            <person name="Copeland A."/>
            <person name="Barry K.W."/>
            <person name="Cichocki N."/>
            <person name="Veneault-Fourrey C."/>
            <person name="LaButti K."/>
            <person name="Lindquist E.A."/>
            <person name="Lipzen A."/>
            <person name="Lundell T."/>
            <person name="Morin E."/>
            <person name="Murat C."/>
            <person name="Sun H."/>
            <person name="Tunlid A."/>
            <person name="Henrissat B."/>
            <person name="Grigoriev I.V."/>
            <person name="Hibbett D.S."/>
            <person name="Martin F."/>
            <person name="Nordberg H.P."/>
            <person name="Cantor M.N."/>
            <person name="Hua S.X."/>
        </authorList>
    </citation>
    <scope>NUCLEOTIDE SEQUENCE [LARGE SCALE GENOMIC DNA]</scope>
    <source>
        <strain evidence="5 6">MUT 4182</strain>
    </source>
</reference>
<keyword evidence="1" id="KW-0677">Repeat</keyword>
<dbReference type="Proteomes" id="UP000054248">
    <property type="component" value="Unassembled WGS sequence"/>
</dbReference>
<feature type="repeat" description="ANK" evidence="3">
    <location>
        <begin position="796"/>
        <end position="820"/>
    </location>
</feature>
<dbReference type="InterPro" id="IPR036770">
    <property type="entry name" value="Ankyrin_rpt-contain_sf"/>
</dbReference>
<gene>
    <name evidence="5" type="ORF">M407DRAFT_25628</name>
</gene>
<dbReference type="PANTHER" id="PTHR24198:SF165">
    <property type="entry name" value="ANKYRIN REPEAT-CONTAINING PROTEIN-RELATED"/>
    <property type="match status" value="1"/>
</dbReference>
<feature type="compositionally biased region" description="Pro residues" evidence="4">
    <location>
        <begin position="210"/>
        <end position="226"/>
    </location>
</feature>
<name>A0A0C3KU16_9AGAM</name>
<feature type="region of interest" description="Disordered" evidence="4">
    <location>
        <begin position="369"/>
        <end position="408"/>
    </location>
</feature>
<feature type="non-terminal residue" evidence="5">
    <location>
        <position position="1"/>
    </location>
</feature>
<dbReference type="SMART" id="SM00248">
    <property type="entry name" value="ANK"/>
    <property type="match status" value="5"/>
</dbReference>
<accession>A0A0C3KU16</accession>
<protein>
    <submittedName>
        <fullName evidence="5">Uncharacterized protein</fullName>
    </submittedName>
</protein>
<dbReference type="HOGENOM" id="CLU_323807_0_0_1"/>
<dbReference type="PANTHER" id="PTHR24198">
    <property type="entry name" value="ANKYRIN REPEAT AND PROTEIN KINASE DOMAIN-CONTAINING PROTEIN"/>
    <property type="match status" value="1"/>
</dbReference>
<evidence type="ECO:0000256" key="4">
    <source>
        <dbReference type="SAM" id="MobiDB-lite"/>
    </source>
</evidence>
<feature type="non-terminal residue" evidence="5">
    <location>
        <position position="893"/>
    </location>
</feature>
<feature type="region of interest" description="Disordered" evidence="4">
    <location>
        <begin position="201"/>
        <end position="226"/>
    </location>
</feature>
<dbReference type="PROSITE" id="PS50297">
    <property type="entry name" value="ANK_REP_REGION"/>
    <property type="match status" value="1"/>
</dbReference>